<dbReference type="STRING" id="1160895.CM19_02900"/>
<sequence>MDSLKLLKEEYGISDDELDFAIGRAKGIVLGFAMEFRARKILEDMNFVNVKSVDLPTHDIEAEKDGEKFFIEVKASKKSPTKEYSAYKIAMIAKLNGTHLTLLMRPNPNLLYTKDILSEPKRILLEFFKLLFSSDYEDLELFLEDYKKRSIVASYGKVIQHYVQEMKLGSLEVLKPVL</sequence>
<evidence type="ECO:0008006" key="3">
    <source>
        <dbReference type="Google" id="ProtNLM"/>
    </source>
</evidence>
<name>A0A031LUH5_9CREN</name>
<organism evidence="1 2">
    <name type="scientific">Candidatus Acidianus copahuensis</name>
    <dbReference type="NCBI Taxonomy" id="1160895"/>
    <lineage>
        <taxon>Archaea</taxon>
        <taxon>Thermoproteota</taxon>
        <taxon>Thermoprotei</taxon>
        <taxon>Sulfolobales</taxon>
        <taxon>Sulfolobaceae</taxon>
        <taxon>Acidianus</taxon>
    </lineage>
</organism>
<dbReference type="EMBL" id="JFZT01000019">
    <property type="protein sequence ID" value="EZQ10798.1"/>
    <property type="molecule type" value="Genomic_DNA"/>
</dbReference>
<dbReference type="RefSeq" id="WP_048098902.1">
    <property type="nucleotide sequence ID" value="NZ_JFZT01000019.1"/>
</dbReference>
<dbReference type="OrthoDB" id="40903at2157"/>
<evidence type="ECO:0000313" key="1">
    <source>
        <dbReference type="EMBL" id="EZQ10798.1"/>
    </source>
</evidence>
<reference evidence="1 2" key="1">
    <citation type="submission" date="2014-03" db="EMBL/GenBank/DDBJ databases">
        <title>Draft genome sequence of the novel thermoacidophilic archaea Acidianus copahuensis ALE1 strain, isolated from Copahue volcanic area in Neuquen Argentina.</title>
        <authorList>
            <person name="Urbieta M.S."/>
            <person name="Rascovan N."/>
            <person name="Castro C."/>
            <person name="Revale S."/>
            <person name="Giaveno M.A."/>
            <person name="Vazquez M.P."/>
            <person name="Donati E.R."/>
        </authorList>
    </citation>
    <scope>NUCLEOTIDE SEQUENCE [LARGE SCALE GENOMIC DNA]</scope>
    <source>
        <strain evidence="1 2">ALE1</strain>
    </source>
</reference>
<dbReference type="Proteomes" id="UP000024332">
    <property type="component" value="Unassembled WGS sequence"/>
</dbReference>
<dbReference type="SUPFAM" id="SSF52980">
    <property type="entry name" value="Restriction endonuclease-like"/>
    <property type="match status" value="1"/>
</dbReference>
<gene>
    <name evidence="1" type="ORF">CM19_02900</name>
</gene>
<proteinExistence type="predicted"/>
<dbReference type="AlphaFoldDB" id="A0A031LUH5"/>
<comment type="caution">
    <text evidence="1">The sequence shown here is derived from an EMBL/GenBank/DDBJ whole genome shotgun (WGS) entry which is preliminary data.</text>
</comment>
<keyword evidence="2" id="KW-1185">Reference proteome</keyword>
<protein>
    <recommendedName>
        <fullName evidence="3">Endonuclease</fullName>
    </recommendedName>
</protein>
<dbReference type="InterPro" id="IPR011335">
    <property type="entry name" value="Restrct_endonuc-II-like"/>
</dbReference>
<evidence type="ECO:0000313" key="2">
    <source>
        <dbReference type="Proteomes" id="UP000024332"/>
    </source>
</evidence>
<accession>A0A031LUH5</accession>